<evidence type="ECO:0000256" key="1">
    <source>
        <dbReference type="ARBA" id="ARBA00004141"/>
    </source>
</evidence>
<gene>
    <name evidence="6" type="primary">Contig6492.g6943</name>
    <name evidence="6" type="ORF">STYLEM_16981</name>
</gene>
<dbReference type="InParanoid" id="A0A078B2Y3"/>
<keyword evidence="4" id="KW-0472">Membrane</keyword>
<dbReference type="GO" id="GO:0016020">
    <property type="term" value="C:membrane"/>
    <property type="evidence" value="ECO:0007669"/>
    <property type="project" value="UniProtKB-SubCell"/>
</dbReference>
<protein>
    <submittedName>
        <fullName evidence="6">Uncharacterized protein</fullName>
    </submittedName>
</protein>
<dbReference type="Proteomes" id="UP000039865">
    <property type="component" value="Unassembled WGS sequence"/>
</dbReference>
<evidence type="ECO:0000313" key="7">
    <source>
        <dbReference type="Proteomes" id="UP000039865"/>
    </source>
</evidence>
<evidence type="ECO:0000256" key="2">
    <source>
        <dbReference type="ARBA" id="ARBA00022692"/>
    </source>
</evidence>
<dbReference type="Pfam" id="PF05277">
    <property type="entry name" value="DUF726"/>
    <property type="match status" value="1"/>
</dbReference>
<keyword evidence="7" id="KW-1185">Reference proteome</keyword>
<dbReference type="EMBL" id="CCKQ01016001">
    <property type="protein sequence ID" value="CDW87868.1"/>
    <property type="molecule type" value="Genomic_DNA"/>
</dbReference>
<evidence type="ECO:0000256" key="3">
    <source>
        <dbReference type="ARBA" id="ARBA00022989"/>
    </source>
</evidence>
<evidence type="ECO:0000313" key="6">
    <source>
        <dbReference type="EMBL" id="CDW87868.1"/>
    </source>
</evidence>
<keyword evidence="3" id="KW-1133">Transmembrane helix</keyword>
<feature type="region of interest" description="Disordered" evidence="5">
    <location>
        <begin position="1"/>
        <end position="25"/>
    </location>
</feature>
<organism evidence="6 7">
    <name type="scientific">Stylonychia lemnae</name>
    <name type="common">Ciliate</name>
    <dbReference type="NCBI Taxonomy" id="5949"/>
    <lineage>
        <taxon>Eukaryota</taxon>
        <taxon>Sar</taxon>
        <taxon>Alveolata</taxon>
        <taxon>Ciliophora</taxon>
        <taxon>Intramacronucleata</taxon>
        <taxon>Spirotrichea</taxon>
        <taxon>Stichotrichia</taxon>
        <taxon>Sporadotrichida</taxon>
        <taxon>Oxytrichidae</taxon>
        <taxon>Stylonychinae</taxon>
        <taxon>Stylonychia</taxon>
    </lineage>
</organism>
<keyword evidence="2" id="KW-0812">Transmembrane</keyword>
<proteinExistence type="predicted"/>
<name>A0A078B2Y3_STYLE</name>
<dbReference type="OrthoDB" id="313570at2759"/>
<evidence type="ECO:0000256" key="5">
    <source>
        <dbReference type="SAM" id="MobiDB-lite"/>
    </source>
</evidence>
<dbReference type="PANTHER" id="PTHR17920:SF3">
    <property type="entry name" value="TRANSMEMBRANE AND COILED-COIL DOMAIN-CONTAINING PROTEIN 4"/>
    <property type="match status" value="1"/>
</dbReference>
<evidence type="ECO:0000256" key="4">
    <source>
        <dbReference type="ARBA" id="ARBA00023136"/>
    </source>
</evidence>
<dbReference type="InterPro" id="IPR007941">
    <property type="entry name" value="DUF726"/>
</dbReference>
<reference evidence="6 7" key="1">
    <citation type="submission" date="2014-06" db="EMBL/GenBank/DDBJ databases">
        <authorList>
            <person name="Swart Estienne"/>
        </authorList>
    </citation>
    <scope>NUCLEOTIDE SEQUENCE [LARGE SCALE GENOMIC DNA]</scope>
    <source>
        <strain evidence="6 7">130c</strain>
    </source>
</reference>
<dbReference type="AlphaFoldDB" id="A0A078B2Y3"/>
<dbReference type="PANTHER" id="PTHR17920">
    <property type="entry name" value="TRANSMEMBRANE AND COILED-COIL DOMAIN-CONTAINING PROTEIN 4 TMCO4"/>
    <property type="match status" value="1"/>
</dbReference>
<sequence>MEKSQNQSDKATLKESLTTDSTKQSTRHQTINRICVSIERGDKEFDLDFDMLSDMYEFHNDDDKSLQSQSFVSESMTSESIIDDYLLKRQENVQINTVQLLDDIYDKHLIELPDDLIAALKEADNTKVTIISELFAFKILQIEMEIVENEDSEQRLAFSQQYKNQLLKQRSEVEKYINACLVDRIISEKKFKYINKILPAIQKRLRKEFYQLFQKNMFVNESQILKKYNFEFLEQVEQNFQRYAIEEIQSSIGNDVLLTDYKVLMVQFFQNYLLSKAHYFLNELKNNFITEFQTSYEQDWNIFLQNYINEENGPKIVVEDLQTLFNILIRLPASKEIKLEIVQLESKLTQFAFMHNLEINIDDYWTQQDEIEAYLISLHQRLMQYEQQREKENAFSSLIYELLNYFIRDCYTASDRELLKMFFMTIQPKVREIIMSNQEINIGFYLTIFEKEISEANPISEYQLKDIIQSKFQNNLATFGIDKSIEKTSILNLQRISTTTRSKHVVICLSGFLTEDVEKEESWRLVVNHYKYAEVFALTWNSLSVSNFWTEGHYKERGGSGFMAKVLFIKSGKKQFKYAIEQTKVAGTLLALFLLKTDFSNDKAITLIGHSLGTVIIFQVLNVLHHFYKQGNYKAGRIIHDVFLWGGALVLTPQGKYEEIIQKSKLCGVVNGKLSNVYSLKDYVLKYMFMSVMSKFEPIGMIPIFEDVPEYQRTRNMTPHAAKMSTLKKAHNYDCTVECPGHMTYSVGANLVLEKIPNSF</sequence>
<comment type="subcellular location">
    <subcellularLocation>
        <location evidence="1">Membrane</location>
        <topology evidence="1">Multi-pass membrane protein</topology>
    </subcellularLocation>
</comment>
<accession>A0A078B2Y3</accession>